<keyword evidence="1" id="KW-1133">Transmembrane helix</keyword>
<dbReference type="AlphaFoldDB" id="H0I1H5"/>
<evidence type="ECO:0000313" key="3">
    <source>
        <dbReference type="Proteomes" id="UP000003250"/>
    </source>
</evidence>
<proteinExistence type="predicted"/>
<dbReference type="Proteomes" id="UP000003250">
    <property type="component" value="Unassembled WGS sequence"/>
</dbReference>
<keyword evidence="1" id="KW-0472">Membrane</keyword>
<dbReference type="EMBL" id="AHAM01000282">
    <property type="protein sequence ID" value="EHK53167.1"/>
    <property type="molecule type" value="Genomic_DNA"/>
</dbReference>
<evidence type="ECO:0000256" key="1">
    <source>
        <dbReference type="SAM" id="Phobius"/>
    </source>
</evidence>
<gene>
    <name evidence="2" type="ORF">MAXJ12_31562</name>
</gene>
<protein>
    <submittedName>
        <fullName evidence="2">Uncharacterized protein</fullName>
    </submittedName>
</protein>
<keyword evidence="1" id="KW-0812">Transmembrane</keyword>
<organism evidence="2 3">
    <name type="scientific">Mesorhizobium alhagi CCNWXJ12-2</name>
    <dbReference type="NCBI Taxonomy" id="1107882"/>
    <lineage>
        <taxon>Bacteria</taxon>
        <taxon>Pseudomonadati</taxon>
        <taxon>Pseudomonadota</taxon>
        <taxon>Alphaproteobacteria</taxon>
        <taxon>Hyphomicrobiales</taxon>
        <taxon>Phyllobacteriaceae</taxon>
        <taxon>Allomesorhizobium</taxon>
    </lineage>
</organism>
<feature type="transmembrane region" description="Helical" evidence="1">
    <location>
        <begin position="55"/>
        <end position="76"/>
    </location>
</feature>
<sequence>MAAKPSAPDDLGAVRQEHHDALHGPTYRGAFDVGAHVSTEQCTGARSRPLRRFPILVLQILSIGLILDGALLTAQIRGTDAFPTYSFLCYSQPGRLYCRA</sequence>
<evidence type="ECO:0000313" key="2">
    <source>
        <dbReference type="EMBL" id="EHK53167.1"/>
    </source>
</evidence>
<reference evidence="2 3" key="1">
    <citation type="journal article" date="2012" name="J. Bacteriol.">
        <title>Draft Genome Sequence of Mesorhizobium alhagi CCNWXJ12-2T, a Novel Salt-Resistant Species Isolated from the Desert of Northwestern China.</title>
        <authorList>
            <person name="Zhou M."/>
            <person name="Chen W."/>
            <person name="Chen H."/>
            <person name="Wei G."/>
        </authorList>
    </citation>
    <scope>NUCLEOTIDE SEQUENCE [LARGE SCALE GENOMIC DNA]</scope>
    <source>
        <strain evidence="2 3">CCNWXJ12-2</strain>
    </source>
</reference>
<name>H0I1H5_9HYPH</name>
<keyword evidence="3" id="KW-1185">Reference proteome</keyword>
<accession>H0I1H5</accession>